<accession>A0A5M9JAR8</accession>
<evidence type="ECO:0000256" key="1">
    <source>
        <dbReference type="SAM" id="Phobius"/>
    </source>
</evidence>
<dbReference type="AlphaFoldDB" id="A0A5M9JAR8"/>
<gene>
    <name evidence="2" type="ORF">EYC84_011643</name>
</gene>
<proteinExistence type="predicted"/>
<feature type="transmembrane region" description="Helical" evidence="1">
    <location>
        <begin position="50"/>
        <end position="79"/>
    </location>
</feature>
<keyword evidence="1" id="KW-1133">Transmembrane helix</keyword>
<evidence type="ECO:0000313" key="2">
    <source>
        <dbReference type="EMBL" id="KAA8564756.1"/>
    </source>
</evidence>
<protein>
    <submittedName>
        <fullName evidence="2">Uncharacterized protein</fullName>
    </submittedName>
</protein>
<sequence length="85" mass="9797">MNNNDPPPPYTSRPPSYTERTSLLDLHLPTEPRPYRNPVTRLEDASRFHAATYISILIILLVLGFYLVLFTIVVSSIFWPQIGPW</sequence>
<dbReference type="EMBL" id="VICG01000015">
    <property type="protein sequence ID" value="KAA8564756.1"/>
    <property type="molecule type" value="Genomic_DNA"/>
</dbReference>
<keyword evidence="1" id="KW-0472">Membrane</keyword>
<name>A0A5M9JAR8_MONFR</name>
<dbReference type="Proteomes" id="UP000322873">
    <property type="component" value="Unassembled WGS sequence"/>
</dbReference>
<organism evidence="2 3">
    <name type="scientific">Monilinia fructicola</name>
    <name type="common">Brown rot fungus</name>
    <name type="synonym">Ciboria fructicola</name>
    <dbReference type="NCBI Taxonomy" id="38448"/>
    <lineage>
        <taxon>Eukaryota</taxon>
        <taxon>Fungi</taxon>
        <taxon>Dikarya</taxon>
        <taxon>Ascomycota</taxon>
        <taxon>Pezizomycotina</taxon>
        <taxon>Leotiomycetes</taxon>
        <taxon>Helotiales</taxon>
        <taxon>Sclerotiniaceae</taxon>
        <taxon>Monilinia</taxon>
    </lineage>
</organism>
<keyword evidence="1" id="KW-0812">Transmembrane</keyword>
<reference evidence="2 3" key="1">
    <citation type="submission" date="2019-06" db="EMBL/GenBank/DDBJ databases">
        <title>Genome Sequence of the Brown Rot Fungal Pathogen Monilinia fructicola.</title>
        <authorList>
            <person name="De Miccolis Angelini R.M."/>
            <person name="Landi L."/>
            <person name="Abate D."/>
            <person name="Pollastro S."/>
            <person name="Romanazzi G."/>
            <person name="Faretra F."/>
        </authorList>
    </citation>
    <scope>NUCLEOTIDE SEQUENCE [LARGE SCALE GENOMIC DNA]</scope>
    <source>
        <strain evidence="2 3">Mfrc123</strain>
    </source>
</reference>
<comment type="caution">
    <text evidence="2">The sequence shown here is derived from an EMBL/GenBank/DDBJ whole genome shotgun (WGS) entry which is preliminary data.</text>
</comment>
<evidence type="ECO:0000313" key="3">
    <source>
        <dbReference type="Proteomes" id="UP000322873"/>
    </source>
</evidence>
<keyword evidence="3" id="KW-1185">Reference proteome</keyword>